<dbReference type="AlphaFoldDB" id="A0A2H0KPY5"/>
<feature type="domain" description="Aminoacyl-tRNA synthetase class I anticodon-binding" evidence="12">
    <location>
        <begin position="348"/>
        <end position="508"/>
    </location>
</feature>
<evidence type="ECO:0000256" key="4">
    <source>
        <dbReference type="ARBA" id="ARBA00022490"/>
    </source>
</evidence>
<proteinExistence type="inferred from homology"/>
<dbReference type="InterPro" id="IPR033910">
    <property type="entry name" value="GluRS_core"/>
</dbReference>
<dbReference type="Pfam" id="PF19269">
    <property type="entry name" value="Anticodon_2"/>
    <property type="match status" value="1"/>
</dbReference>
<feature type="binding site" evidence="10">
    <location>
        <position position="266"/>
    </location>
    <ligand>
        <name>ATP</name>
        <dbReference type="ChEBI" id="CHEBI:30616"/>
    </ligand>
</feature>
<dbReference type="InterPro" id="IPR008925">
    <property type="entry name" value="aa_tRNA-synth_I_cd-bd_sf"/>
</dbReference>
<sequence>MSKNIHYPENNIKNRNNQPVIVRIAPSPTGTLHIGTARTALFNFLFAKHNEGRFYLRIEDTDIERSKPEFEKDIIENLRWLGLKWSGRILRQSQRRKVYAKYIKKLLDSGRAFWCYHTKEELEEEKQGQAGRGEAQVHFCEHKHDSRRGQTSANSPRSVLGAAKGVIRLKCPANNIKFHDLIRGEIEFQTSQIGDFVIAKDAQNPLYNLAVVIDDYETKVSHVIRGDDHISNTPKQIIILESLALARPQYAHIPLTLAPDKTKLSKRHGATAIQEYKEIGYLPEALINFMSFLGWNPGGEKEIFTLEELVGEFTIEQMQRSAAIFNIEKLDWFNGCHIRQLSLRELTKRCIPYLENAKLIQKEKNEKCKKFKILSTNESISLSWLEKVVRLEQERMKKLSEIGELTGFFFRDELTYELELLRWKDMTKQELKSSIDKLYNILSNVNSRDFVTDKLSAILMPEAEKMKDRGRLLWPLRVSITGLKASPGPFEVLSVLGKERALKRIKDAQMRL</sequence>
<evidence type="ECO:0000256" key="6">
    <source>
        <dbReference type="ARBA" id="ARBA00022741"/>
    </source>
</evidence>
<dbReference type="PANTHER" id="PTHR43311">
    <property type="entry name" value="GLUTAMATE--TRNA LIGASE"/>
    <property type="match status" value="1"/>
</dbReference>
<evidence type="ECO:0000313" key="14">
    <source>
        <dbReference type="Proteomes" id="UP000231550"/>
    </source>
</evidence>
<feature type="domain" description="Glutamyl/glutaminyl-tRNA synthetase class Ib catalytic" evidence="11">
    <location>
        <begin position="20"/>
        <end position="332"/>
    </location>
</feature>
<keyword evidence="5 10" id="KW-0436">Ligase</keyword>
<dbReference type="GO" id="GO:0005829">
    <property type="term" value="C:cytosol"/>
    <property type="evidence" value="ECO:0007669"/>
    <property type="project" value="TreeGrafter"/>
</dbReference>
<dbReference type="GO" id="GO:0005524">
    <property type="term" value="F:ATP binding"/>
    <property type="evidence" value="ECO:0007669"/>
    <property type="project" value="UniProtKB-UniRule"/>
</dbReference>
<dbReference type="GO" id="GO:0008270">
    <property type="term" value="F:zinc ion binding"/>
    <property type="evidence" value="ECO:0007669"/>
    <property type="project" value="InterPro"/>
</dbReference>
<dbReference type="InterPro" id="IPR014729">
    <property type="entry name" value="Rossmann-like_a/b/a_fold"/>
</dbReference>
<evidence type="ECO:0000256" key="3">
    <source>
        <dbReference type="ARBA" id="ARBA00011245"/>
    </source>
</evidence>
<evidence type="ECO:0000259" key="12">
    <source>
        <dbReference type="Pfam" id="PF19269"/>
    </source>
</evidence>
<evidence type="ECO:0000256" key="7">
    <source>
        <dbReference type="ARBA" id="ARBA00022840"/>
    </source>
</evidence>
<dbReference type="GO" id="GO:0000049">
    <property type="term" value="F:tRNA binding"/>
    <property type="evidence" value="ECO:0007669"/>
    <property type="project" value="InterPro"/>
</dbReference>
<dbReference type="InterPro" id="IPR049940">
    <property type="entry name" value="GluQ/Sye"/>
</dbReference>
<evidence type="ECO:0000256" key="8">
    <source>
        <dbReference type="ARBA" id="ARBA00022917"/>
    </source>
</evidence>
<dbReference type="Pfam" id="PF00749">
    <property type="entry name" value="tRNA-synt_1c"/>
    <property type="match status" value="1"/>
</dbReference>
<dbReference type="CDD" id="cd00808">
    <property type="entry name" value="GluRS_core"/>
    <property type="match status" value="1"/>
</dbReference>
<comment type="catalytic activity">
    <reaction evidence="10">
        <text>tRNA(Glu) + L-glutamate + ATP = L-glutamyl-tRNA(Glu) + AMP + diphosphate</text>
        <dbReference type="Rhea" id="RHEA:23540"/>
        <dbReference type="Rhea" id="RHEA-COMP:9663"/>
        <dbReference type="Rhea" id="RHEA-COMP:9680"/>
        <dbReference type="ChEBI" id="CHEBI:29985"/>
        <dbReference type="ChEBI" id="CHEBI:30616"/>
        <dbReference type="ChEBI" id="CHEBI:33019"/>
        <dbReference type="ChEBI" id="CHEBI:78442"/>
        <dbReference type="ChEBI" id="CHEBI:78520"/>
        <dbReference type="ChEBI" id="CHEBI:456215"/>
        <dbReference type="EC" id="6.1.1.17"/>
    </reaction>
</comment>
<keyword evidence="7 10" id="KW-0067">ATP-binding</keyword>
<keyword evidence="6 10" id="KW-0547">Nucleotide-binding</keyword>
<dbReference type="SUPFAM" id="SSF48163">
    <property type="entry name" value="An anticodon-binding domain of class I aminoacyl-tRNA synthetases"/>
    <property type="match status" value="1"/>
</dbReference>
<keyword evidence="4 10" id="KW-0963">Cytoplasm</keyword>
<dbReference type="Gene3D" id="1.10.10.350">
    <property type="match status" value="1"/>
</dbReference>
<comment type="similarity">
    <text evidence="2 10">Belongs to the class-I aminoacyl-tRNA synthetase family. Glutamate--tRNA ligase type 1 subfamily.</text>
</comment>
<organism evidence="13 14">
    <name type="scientific">Candidatus Portnoybacteria bacterium CG11_big_fil_rev_8_21_14_0_20_44_10</name>
    <dbReference type="NCBI Taxonomy" id="1974818"/>
    <lineage>
        <taxon>Bacteria</taxon>
        <taxon>Candidatus Portnoyibacteriota</taxon>
    </lineage>
</organism>
<dbReference type="Gene3D" id="3.40.50.620">
    <property type="entry name" value="HUPs"/>
    <property type="match status" value="1"/>
</dbReference>
<name>A0A2H0KPY5_9BACT</name>
<dbReference type="PROSITE" id="PS00178">
    <property type="entry name" value="AA_TRNA_LIGASE_I"/>
    <property type="match status" value="1"/>
</dbReference>
<dbReference type="Proteomes" id="UP000231550">
    <property type="component" value="Unassembled WGS sequence"/>
</dbReference>
<gene>
    <name evidence="10" type="primary">gltX</name>
    <name evidence="13" type="ORF">COV85_03405</name>
</gene>
<keyword evidence="9 10" id="KW-0030">Aminoacyl-tRNA synthetase</keyword>
<comment type="subunit">
    <text evidence="3 10">Monomer.</text>
</comment>
<dbReference type="EMBL" id="PCVN01000086">
    <property type="protein sequence ID" value="PIQ74210.1"/>
    <property type="molecule type" value="Genomic_DNA"/>
</dbReference>
<evidence type="ECO:0000256" key="2">
    <source>
        <dbReference type="ARBA" id="ARBA00007894"/>
    </source>
</evidence>
<dbReference type="InterPro" id="IPR045462">
    <property type="entry name" value="aa-tRNA-synth_I_cd-bd"/>
</dbReference>
<dbReference type="FunFam" id="3.40.50.620:FF:000007">
    <property type="entry name" value="Glutamate--tRNA ligase"/>
    <property type="match status" value="1"/>
</dbReference>
<dbReference type="SUPFAM" id="SSF52374">
    <property type="entry name" value="Nucleotidylyl transferase"/>
    <property type="match status" value="1"/>
</dbReference>
<dbReference type="GO" id="GO:0006424">
    <property type="term" value="P:glutamyl-tRNA aminoacylation"/>
    <property type="evidence" value="ECO:0007669"/>
    <property type="project" value="UniProtKB-UniRule"/>
</dbReference>
<evidence type="ECO:0000313" key="13">
    <source>
        <dbReference type="EMBL" id="PIQ74210.1"/>
    </source>
</evidence>
<evidence type="ECO:0000256" key="1">
    <source>
        <dbReference type="ARBA" id="ARBA00004496"/>
    </source>
</evidence>
<dbReference type="NCBIfam" id="TIGR00464">
    <property type="entry name" value="gltX_bact"/>
    <property type="match status" value="1"/>
</dbReference>
<dbReference type="PANTHER" id="PTHR43311:SF2">
    <property type="entry name" value="GLUTAMATE--TRNA LIGASE, MITOCHONDRIAL-RELATED"/>
    <property type="match status" value="1"/>
</dbReference>
<reference evidence="13 14" key="1">
    <citation type="submission" date="2017-09" db="EMBL/GenBank/DDBJ databases">
        <title>Depth-based differentiation of microbial function through sediment-hosted aquifers and enrichment of novel symbionts in the deep terrestrial subsurface.</title>
        <authorList>
            <person name="Probst A.J."/>
            <person name="Ladd B."/>
            <person name="Jarett J.K."/>
            <person name="Geller-Mcgrath D.E."/>
            <person name="Sieber C.M."/>
            <person name="Emerson J.B."/>
            <person name="Anantharaman K."/>
            <person name="Thomas B.C."/>
            <person name="Malmstrom R."/>
            <person name="Stieglmeier M."/>
            <person name="Klingl A."/>
            <person name="Woyke T."/>
            <person name="Ryan C.M."/>
            <person name="Banfield J.F."/>
        </authorList>
    </citation>
    <scope>NUCLEOTIDE SEQUENCE [LARGE SCALE GENOMIC DNA]</scope>
    <source>
        <strain evidence="13">CG11_big_fil_rev_8_21_14_0_20_44_10</strain>
    </source>
</reference>
<dbReference type="InterPro" id="IPR000924">
    <property type="entry name" value="Glu/Gln-tRNA-synth"/>
</dbReference>
<protein>
    <recommendedName>
        <fullName evidence="10">Glutamate--tRNA ligase</fullName>
        <ecNumber evidence="10">6.1.1.17</ecNumber>
    </recommendedName>
    <alternativeName>
        <fullName evidence="10">Glutamyl-tRNA synthetase</fullName>
        <shortName evidence="10">GluRS</shortName>
    </alternativeName>
</protein>
<dbReference type="PRINTS" id="PR00987">
    <property type="entry name" value="TRNASYNTHGLU"/>
</dbReference>
<feature type="short sequence motif" description="'KMSKS' region" evidence="10">
    <location>
        <begin position="263"/>
        <end position="267"/>
    </location>
</feature>
<dbReference type="HAMAP" id="MF_00022">
    <property type="entry name" value="Glu_tRNA_synth_type1"/>
    <property type="match status" value="1"/>
</dbReference>
<evidence type="ECO:0000259" key="11">
    <source>
        <dbReference type="Pfam" id="PF00749"/>
    </source>
</evidence>
<dbReference type="GO" id="GO:0004818">
    <property type="term" value="F:glutamate-tRNA ligase activity"/>
    <property type="evidence" value="ECO:0007669"/>
    <property type="project" value="UniProtKB-UniRule"/>
</dbReference>
<dbReference type="InterPro" id="IPR001412">
    <property type="entry name" value="aa-tRNA-synth_I_CS"/>
</dbReference>
<evidence type="ECO:0000256" key="10">
    <source>
        <dbReference type="HAMAP-Rule" id="MF_00022"/>
    </source>
</evidence>
<evidence type="ECO:0000256" key="5">
    <source>
        <dbReference type="ARBA" id="ARBA00022598"/>
    </source>
</evidence>
<comment type="function">
    <text evidence="10">Catalyzes the attachment of glutamate to tRNA(Glu) in a two-step reaction: glutamate is first activated by ATP to form Glu-AMP and then transferred to the acceptor end of tRNA(Glu).</text>
</comment>
<dbReference type="InterPro" id="IPR020058">
    <property type="entry name" value="Glu/Gln-tRNA-synth_Ib_cat-dom"/>
</dbReference>
<dbReference type="InterPro" id="IPR020751">
    <property type="entry name" value="aa-tRNA-synth_I_codon-bd_sub2"/>
</dbReference>
<dbReference type="InterPro" id="IPR004527">
    <property type="entry name" value="Glu-tRNA-ligase_bac/mito"/>
</dbReference>
<keyword evidence="8 10" id="KW-0648">Protein biosynthesis</keyword>
<accession>A0A2H0KPY5</accession>
<comment type="subcellular location">
    <subcellularLocation>
        <location evidence="1 10">Cytoplasm</location>
    </subcellularLocation>
</comment>
<feature type="short sequence motif" description="'HIGH' region" evidence="10">
    <location>
        <begin position="26"/>
        <end position="36"/>
    </location>
</feature>
<dbReference type="EC" id="6.1.1.17" evidence="10"/>
<evidence type="ECO:0000256" key="9">
    <source>
        <dbReference type="ARBA" id="ARBA00023146"/>
    </source>
</evidence>
<comment type="caution">
    <text evidence="10">Lacks conserved residue(s) required for the propagation of feature annotation.</text>
</comment>
<comment type="caution">
    <text evidence="13">The sequence shown here is derived from an EMBL/GenBank/DDBJ whole genome shotgun (WGS) entry which is preliminary data.</text>
</comment>